<proteinExistence type="predicted"/>
<keyword evidence="2" id="KW-1185">Reference proteome</keyword>
<dbReference type="RefSeq" id="WP_265356961.1">
    <property type="nucleotide sequence ID" value="NZ_JAMQPR010000001.1"/>
</dbReference>
<dbReference type="Gene3D" id="3.80.10.10">
    <property type="entry name" value="Ribonuclease Inhibitor"/>
    <property type="match status" value="1"/>
</dbReference>
<dbReference type="SUPFAM" id="SSF52047">
    <property type="entry name" value="RNI-like"/>
    <property type="match status" value="1"/>
</dbReference>
<comment type="caution">
    <text evidence="1">The sequence shown here is derived from an EMBL/GenBank/DDBJ whole genome shotgun (WGS) entry which is preliminary data.</text>
</comment>
<organism evidence="1 2">
    <name type="scientific">Leptospira paudalimensis</name>
    <dbReference type="NCBI Taxonomy" id="2950024"/>
    <lineage>
        <taxon>Bacteria</taxon>
        <taxon>Pseudomonadati</taxon>
        <taxon>Spirochaetota</taxon>
        <taxon>Spirochaetia</taxon>
        <taxon>Leptospirales</taxon>
        <taxon>Leptospiraceae</taxon>
        <taxon>Leptospira</taxon>
    </lineage>
</organism>
<dbReference type="InterPro" id="IPR032675">
    <property type="entry name" value="LRR_dom_sf"/>
</dbReference>
<evidence type="ECO:0000313" key="1">
    <source>
        <dbReference type="EMBL" id="MCW7502887.1"/>
    </source>
</evidence>
<sequence length="248" mass="28477">MKYFECLILVGLFAVSGQCNTSQKIEVDQKLNSTLIVSDLQSKGYDVEINSYKGIHSYVTAYPNTKMIDGDLRKICSLPNLRNLIIDNNKIAESFFNQLDECNLSEMKLLSLKDVAIKNGLFCQLSEKNQFHNNLGFVNTNINDEDLNCLKRFEFIEELSFQGPLKKFTNEAFCNLCKSDMKIKSFHLTNIELSPKEFNCLLDLKGVEFFGFKKIKGRTASDMKKLEDLYFKKNGRKVTVDVFEYDSP</sequence>
<accession>A0ABT3M3C2</accession>
<evidence type="ECO:0008006" key="3">
    <source>
        <dbReference type="Google" id="ProtNLM"/>
    </source>
</evidence>
<reference evidence="1 2" key="1">
    <citation type="submission" date="2022-06" db="EMBL/GenBank/DDBJ databases">
        <title>Leptospira isolates from biofilms formed at urban environments.</title>
        <authorList>
            <person name="Ribeiro P.S."/>
            <person name="Sousa T."/>
            <person name="Carvalho N."/>
            <person name="Aburjaile F."/>
            <person name="Neves F."/>
            <person name="Oliveira D."/>
            <person name="Blanco L."/>
            <person name="Lima J."/>
            <person name="Costa F."/>
            <person name="Brenig B."/>
            <person name="Soares S."/>
            <person name="Ramos R."/>
            <person name="Goes-Neto A."/>
            <person name="Matiuzzi M."/>
            <person name="Azevedo V."/>
            <person name="Ristow P."/>
        </authorList>
    </citation>
    <scope>NUCLEOTIDE SEQUENCE [LARGE SCALE GENOMIC DNA]</scope>
    <source>
        <strain evidence="1 2">VSF14</strain>
    </source>
</reference>
<gene>
    <name evidence="1" type="ORF">ND855_02030</name>
</gene>
<name>A0ABT3M3C2_9LEPT</name>
<dbReference type="Proteomes" id="UP001208794">
    <property type="component" value="Unassembled WGS sequence"/>
</dbReference>
<protein>
    <recommendedName>
        <fullName evidence="3">Leucine-rich repeat domain-containing protein</fullName>
    </recommendedName>
</protein>
<evidence type="ECO:0000313" key="2">
    <source>
        <dbReference type="Proteomes" id="UP001208794"/>
    </source>
</evidence>
<dbReference type="EMBL" id="JAMQPR010000001">
    <property type="protein sequence ID" value="MCW7502887.1"/>
    <property type="molecule type" value="Genomic_DNA"/>
</dbReference>